<dbReference type="PANTHER" id="PTHR31350">
    <property type="entry name" value="SI:DKEY-261L7.2"/>
    <property type="match status" value="1"/>
</dbReference>
<protein>
    <recommendedName>
        <fullName evidence="2">Protein SirB1 N-terminal domain-containing protein</fullName>
    </recommendedName>
</protein>
<keyword evidence="4" id="KW-1185">Reference proteome</keyword>
<evidence type="ECO:0000256" key="1">
    <source>
        <dbReference type="ARBA" id="ARBA00007100"/>
    </source>
</evidence>
<dbReference type="Pfam" id="PF13369">
    <property type="entry name" value="Transglut_core2"/>
    <property type="match status" value="1"/>
</dbReference>
<evidence type="ECO:0000259" key="2">
    <source>
        <dbReference type="Pfam" id="PF13369"/>
    </source>
</evidence>
<dbReference type="OrthoDB" id="232498at2"/>
<dbReference type="PANTHER" id="PTHR31350:SF27">
    <property type="entry name" value="HEMIMETHYLATED DNA-BINDING DOMAIN-CONTAINING PROTEIN"/>
    <property type="match status" value="1"/>
</dbReference>
<evidence type="ECO:0000313" key="4">
    <source>
        <dbReference type="Proteomes" id="UP000650511"/>
    </source>
</evidence>
<comment type="caution">
    <text evidence="3">The sequence shown here is derived from an EMBL/GenBank/DDBJ whole genome shotgun (WGS) entry which is preliminary data.</text>
</comment>
<feature type="domain" description="Protein SirB1 N-terminal" evidence="2">
    <location>
        <begin position="41"/>
        <end position="189"/>
    </location>
</feature>
<dbReference type="InterPro" id="IPR032698">
    <property type="entry name" value="SirB1_N"/>
</dbReference>
<reference evidence="3" key="1">
    <citation type="journal article" date="2014" name="Int. J. Syst. Evol. Microbiol.">
        <title>Complete genome sequence of Corynebacterium casei LMG S-19264T (=DSM 44701T), isolated from a smear-ripened cheese.</title>
        <authorList>
            <consortium name="US DOE Joint Genome Institute (JGI-PGF)"/>
            <person name="Walter F."/>
            <person name="Albersmeier A."/>
            <person name="Kalinowski J."/>
            <person name="Ruckert C."/>
        </authorList>
    </citation>
    <scope>NUCLEOTIDE SEQUENCE</scope>
    <source>
        <strain evidence="3">CGMCC 1.14988</strain>
    </source>
</reference>
<name>A0A8J3ACS3_9ACTN</name>
<evidence type="ECO:0000313" key="3">
    <source>
        <dbReference type="EMBL" id="GGI08989.1"/>
    </source>
</evidence>
<comment type="similarity">
    <text evidence="1">Belongs to the UPF0162 family.</text>
</comment>
<reference evidence="3" key="2">
    <citation type="submission" date="2020-09" db="EMBL/GenBank/DDBJ databases">
        <authorList>
            <person name="Sun Q."/>
            <person name="Zhou Y."/>
        </authorList>
    </citation>
    <scope>NUCLEOTIDE SEQUENCE</scope>
    <source>
        <strain evidence="3">CGMCC 1.14988</strain>
    </source>
</reference>
<dbReference type="RefSeq" id="WP_130648711.1">
    <property type="nucleotide sequence ID" value="NZ_BMHA01000013.1"/>
</dbReference>
<gene>
    <name evidence="3" type="ORF">GCM10011354_31840</name>
</gene>
<dbReference type="EMBL" id="BMHA01000013">
    <property type="protein sequence ID" value="GGI08989.1"/>
    <property type="molecule type" value="Genomic_DNA"/>
</dbReference>
<organism evidence="3 4">
    <name type="scientific">Egicoccus halophilus</name>
    <dbReference type="NCBI Taxonomy" id="1670830"/>
    <lineage>
        <taxon>Bacteria</taxon>
        <taxon>Bacillati</taxon>
        <taxon>Actinomycetota</taxon>
        <taxon>Nitriliruptoria</taxon>
        <taxon>Egicoccales</taxon>
        <taxon>Egicoccaceae</taxon>
        <taxon>Egicoccus</taxon>
    </lineage>
</organism>
<sequence>MPQHTRRRLVSLVRRHDADLAEAALLIGAEADPRLDVDRALLRLDALADGLRSQGFASGDPHSDAAALSGYLARQQGFDAAPERTPTTVLLPEVLDGKRGVPVTLTTLYVSIARRLRVPAFPIALPGLVVVGIAAGERPLVIDPSQGGERLDEDRLADHVARATTGQLAFRRSMLRPSPAVNVVRRQLNELTRAYLAEQRHLDARWAVELKLLLPNRMPDDHRVHGDLLTQAGQFDRAAAAYETYLDLVGPDASDAEEVRRAAIRARARLN</sequence>
<accession>A0A8J3ACS3</accession>
<proteinExistence type="inferred from homology"/>
<dbReference type="AlphaFoldDB" id="A0A8J3ACS3"/>
<dbReference type="Proteomes" id="UP000650511">
    <property type="component" value="Unassembled WGS sequence"/>
</dbReference>